<dbReference type="GO" id="GO:0003984">
    <property type="term" value="F:acetolactate synthase activity"/>
    <property type="evidence" value="ECO:0007669"/>
    <property type="project" value="TreeGrafter"/>
</dbReference>
<dbReference type="InterPro" id="IPR029035">
    <property type="entry name" value="DHS-like_NAD/FAD-binding_dom"/>
</dbReference>
<dbReference type="InterPro" id="IPR045229">
    <property type="entry name" value="TPP_enz"/>
</dbReference>
<feature type="domain" description="Thiamine pyrophosphate enzyme TPP-binding" evidence="6">
    <location>
        <begin position="378"/>
        <end position="516"/>
    </location>
</feature>
<evidence type="ECO:0000313" key="8">
    <source>
        <dbReference type="EMBL" id="SVA38208.1"/>
    </source>
</evidence>
<dbReference type="Gene3D" id="3.40.50.1220">
    <property type="entry name" value="TPP-binding domain"/>
    <property type="match status" value="1"/>
</dbReference>
<feature type="domain" description="Thiamine pyrophosphate enzyme central" evidence="5">
    <location>
        <begin position="182"/>
        <end position="312"/>
    </location>
</feature>
<dbReference type="InterPro" id="IPR012001">
    <property type="entry name" value="Thiamin_PyroP_enz_TPP-bd_dom"/>
</dbReference>
<dbReference type="CDD" id="cd00568">
    <property type="entry name" value="TPP_enzymes"/>
    <property type="match status" value="1"/>
</dbReference>
<organism evidence="8">
    <name type="scientific">marine metagenome</name>
    <dbReference type="NCBI Taxonomy" id="408172"/>
    <lineage>
        <taxon>unclassified sequences</taxon>
        <taxon>metagenomes</taxon>
        <taxon>ecological metagenomes</taxon>
    </lineage>
</organism>
<evidence type="ECO:0000256" key="4">
    <source>
        <dbReference type="RuleBase" id="RU362132"/>
    </source>
</evidence>
<dbReference type="Pfam" id="PF00205">
    <property type="entry name" value="TPP_enzyme_M"/>
    <property type="match status" value="1"/>
</dbReference>
<dbReference type="InterPro" id="IPR012000">
    <property type="entry name" value="Thiamin_PyroP_enz_cen_dom"/>
</dbReference>
<dbReference type="EMBL" id="UINC01008495">
    <property type="protein sequence ID" value="SVA38208.1"/>
    <property type="molecule type" value="Genomic_DNA"/>
</dbReference>
<dbReference type="Pfam" id="PF02776">
    <property type="entry name" value="TPP_enzyme_N"/>
    <property type="match status" value="1"/>
</dbReference>
<evidence type="ECO:0000259" key="6">
    <source>
        <dbReference type="Pfam" id="PF02775"/>
    </source>
</evidence>
<dbReference type="SUPFAM" id="SSF52467">
    <property type="entry name" value="DHS-like NAD/FAD-binding domain"/>
    <property type="match status" value="1"/>
</dbReference>
<dbReference type="Pfam" id="PF02775">
    <property type="entry name" value="TPP_enzyme_C"/>
    <property type="match status" value="1"/>
</dbReference>
<dbReference type="PANTHER" id="PTHR18968">
    <property type="entry name" value="THIAMINE PYROPHOSPHATE ENZYMES"/>
    <property type="match status" value="1"/>
</dbReference>
<comment type="cofactor">
    <cofactor evidence="1">
        <name>thiamine diphosphate</name>
        <dbReference type="ChEBI" id="CHEBI:58937"/>
    </cofactor>
</comment>
<evidence type="ECO:0000259" key="5">
    <source>
        <dbReference type="Pfam" id="PF00205"/>
    </source>
</evidence>
<evidence type="ECO:0000256" key="3">
    <source>
        <dbReference type="ARBA" id="ARBA00023052"/>
    </source>
</evidence>
<evidence type="ECO:0000256" key="2">
    <source>
        <dbReference type="ARBA" id="ARBA00007812"/>
    </source>
</evidence>
<dbReference type="PANTHER" id="PTHR18968:SF13">
    <property type="entry name" value="ACETOLACTATE SYNTHASE CATALYTIC SUBUNIT, MITOCHONDRIAL"/>
    <property type="match status" value="1"/>
</dbReference>
<feature type="domain" description="Thiamine pyrophosphate enzyme N-terminal TPP-binding" evidence="7">
    <location>
        <begin position="2"/>
        <end position="101"/>
    </location>
</feature>
<accession>A0A381VEK6</accession>
<dbReference type="SUPFAM" id="SSF52518">
    <property type="entry name" value="Thiamin diphosphate-binding fold (THDP-binding)"/>
    <property type="match status" value="2"/>
</dbReference>
<name>A0A381VEK6_9ZZZZ</name>
<dbReference type="InterPro" id="IPR000399">
    <property type="entry name" value="TPP-bd_CS"/>
</dbReference>
<sequence length="524" mass="55537">MHLLAAYGVNTVFGIPGEHTLELYRGIEQSGVKAVTPRNEQGASFMADGYARVTGKPGVCTIITGPGVTNAATGIGQAFADSIPMLVISSANDSRSLGKGWGRLHETTDLCAITRPITAFSVMVHDPSEVPGYIAKAFTIFSAQRPRPVHIAIPIDVMEMPVAEDWLPQAVPDLPMPTGGSINRAANLLASSEHAVMVVGGGCQQASLAITQLAELLNVGVIASNAGKGVVSDANPLSLGGGIISPAVQDYLSEADVVLAIGTELGEADSFIYNLPVNGKLIRIDIDSARFSDAFPADIAIHGDARIACTQLIEALDGLKIGTASSDTIAVLEKVRARQFVDYTSVERQHIKLLDLLREEVPDDGIIMGDIAQLVYTGTAAMKTLLPRTWFYPAGFGTLGCALPDAIGAKLALPQRQVLALVGDGGFMFTVNELATAVEESLSIPVIIWHNHSYAMIRDGMVKRGIPEIGVNPVAPDFVKLADAFGCPGRNVRNESEFRDALRKAFDHAGPSLIVVTENDPWLV</sequence>
<evidence type="ECO:0008006" key="9">
    <source>
        <dbReference type="Google" id="ProtNLM"/>
    </source>
</evidence>
<dbReference type="InterPro" id="IPR011766">
    <property type="entry name" value="TPP_enzyme_TPP-bd"/>
</dbReference>
<gene>
    <name evidence="8" type="ORF">METZ01_LOCUS91062</name>
</gene>
<dbReference type="GO" id="GO:0000287">
    <property type="term" value="F:magnesium ion binding"/>
    <property type="evidence" value="ECO:0007669"/>
    <property type="project" value="InterPro"/>
</dbReference>
<dbReference type="CDD" id="cd07035">
    <property type="entry name" value="TPP_PYR_POX_like"/>
    <property type="match status" value="1"/>
</dbReference>
<evidence type="ECO:0000259" key="7">
    <source>
        <dbReference type="Pfam" id="PF02776"/>
    </source>
</evidence>
<dbReference type="AlphaFoldDB" id="A0A381VEK6"/>
<dbReference type="InterPro" id="IPR029061">
    <property type="entry name" value="THDP-binding"/>
</dbReference>
<keyword evidence="3 4" id="KW-0786">Thiamine pyrophosphate</keyword>
<proteinExistence type="inferred from homology"/>
<dbReference type="PROSITE" id="PS00187">
    <property type="entry name" value="TPP_ENZYMES"/>
    <property type="match status" value="1"/>
</dbReference>
<dbReference type="FunFam" id="3.40.50.970:FF:000007">
    <property type="entry name" value="Acetolactate synthase"/>
    <property type="match status" value="1"/>
</dbReference>
<dbReference type="GO" id="GO:0050660">
    <property type="term" value="F:flavin adenine dinucleotide binding"/>
    <property type="evidence" value="ECO:0007669"/>
    <property type="project" value="TreeGrafter"/>
</dbReference>
<reference evidence="8" key="1">
    <citation type="submission" date="2018-05" db="EMBL/GenBank/DDBJ databases">
        <authorList>
            <person name="Lanie J.A."/>
            <person name="Ng W.-L."/>
            <person name="Kazmierczak K.M."/>
            <person name="Andrzejewski T.M."/>
            <person name="Davidsen T.M."/>
            <person name="Wayne K.J."/>
            <person name="Tettelin H."/>
            <person name="Glass J.I."/>
            <person name="Rusch D."/>
            <person name="Podicherti R."/>
            <person name="Tsui H.-C.T."/>
            <person name="Winkler M.E."/>
        </authorList>
    </citation>
    <scope>NUCLEOTIDE SEQUENCE</scope>
</reference>
<dbReference type="GO" id="GO:0030976">
    <property type="term" value="F:thiamine pyrophosphate binding"/>
    <property type="evidence" value="ECO:0007669"/>
    <property type="project" value="InterPro"/>
</dbReference>
<dbReference type="GO" id="GO:0005948">
    <property type="term" value="C:acetolactate synthase complex"/>
    <property type="evidence" value="ECO:0007669"/>
    <property type="project" value="TreeGrafter"/>
</dbReference>
<protein>
    <recommendedName>
        <fullName evidence="9">5-guanidino-2-oxopentanoate decarboxylase</fullName>
    </recommendedName>
</protein>
<dbReference type="Gene3D" id="3.40.50.970">
    <property type="match status" value="2"/>
</dbReference>
<comment type="similarity">
    <text evidence="2 4">Belongs to the TPP enzyme family.</text>
</comment>
<dbReference type="GO" id="GO:0009099">
    <property type="term" value="P:L-valine biosynthetic process"/>
    <property type="evidence" value="ECO:0007669"/>
    <property type="project" value="TreeGrafter"/>
</dbReference>
<dbReference type="GO" id="GO:0009097">
    <property type="term" value="P:isoleucine biosynthetic process"/>
    <property type="evidence" value="ECO:0007669"/>
    <property type="project" value="TreeGrafter"/>
</dbReference>
<dbReference type="NCBIfam" id="NF005712">
    <property type="entry name" value="PRK07524.1"/>
    <property type="match status" value="1"/>
</dbReference>
<evidence type="ECO:0000256" key="1">
    <source>
        <dbReference type="ARBA" id="ARBA00001964"/>
    </source>
</evidence>